<reference evidence="2 3" key="1">
    <citation type="submission" date="2019-02" db="EMBL/GenBank/DDBJ databases">
        <title>Genomic Encyclopedia of Archaeal and Bacterial Type Strains, Phase II (KMG-II): from individual species to whole genera.</title>
        <authorList>
            <person name="Goeker M."/>
        </authorList>
    </citation>
    <scope>NUCLEOTIDE SEQUENCE [LARGE SCALE GENOMIC DNA]</scope>
    <source>
        <strain evidence="2 3">DSM 18101</strain>
    </source>
</reference>
<evidence type="ECO:0000313" key="3">
    <source>
        <dbReference type="Proteomes" id="UP000292958"/>
    </source>
</evidence>
<evidence type="ECO:0000256" key="1">
    <source>
        <dbReference type="SAM" id="MobiDB-lite"/>
    </source>
</evidence>
<dbReference type="OrthoDB" id="126447at2"/>
<proteinExistence type="predicted"/>
<evidence type="ECO:0000313" key="2">
    <source>
        <dbReference type="EMBL" id="RZU28965.1"/>
    </source>
</evidence>
<name>A0A4Q7XZU0_9BACT</name>
<dbReference type="EMBL" id="SHKW01000008">
    <property type="protein sequence ID" value="RZU28965.1"/>
    <property type="molecule type" value="Genomic_DNA"/>
</dbReference>
<comment type="caution">
    <text evidence="2">The sequence shown here is derived from an EMBL/GenBank/DDBJ whole genome shotgun (WGS) entry which is preliminary data.</text>
</comment>
<feature type="region of interest" description="Disordered" evidence="1">
    <location>
        <begin position="108"/>
        <end position="127"/>
    </location>
</feature>
<keyword evidence="3" id="KW-1185">Reference proteome</keyword>
<accession>A0A4Q7XZU0</accession>
<protein>
    <submittedName>
        <fullName evidence="2">Uncharacterized protein</fullName>
    </submittedName>
</protein>
<dbReference type="Proteomes" id="UP000292958">
    <property type="component" value="Unassembled WGS sequence"/>
</dbReference>
<dbReference type="RefSeq" id="WP_130425384.1">
    <property type="nucleotide sequence ID" value="NZ_SHKW01000008.1"/>
</dbReference>
<gene>
    <name evidence="2" type="ORF">BDD14_6551</name>
</gene>
<organism evidence="2 3">
    <name type="scientific">Edaphobacter modestus</name>
    <dbReference type="NCBI Taxonomy" id="388466"/>
    <lineage>
        <taxon>Bacteria</taxon>
        <taxon>Pseudomonadati</taxon>
        <taxon>Acidobacteriota</taxon>
        <taxon>Terriglobia</taxon>
        <taxon>Terriglobales</taxon>
        <taxon>Acidobacteriaceae</taxon>
        <taxon>Edaphobacter</taxon>
    </lineage>
</organism>
<sequence length="127" mass="14374">MRRGSLLFLSVILLGAKQQPAHYPLPKSADITIGQPQWKQGDIDADSCRRYHLTPEQIRKQFRTYRLLSPGDVHDSYTVFQCWINGTVKVAGKTFTWESRPGNLMETNWPDGAKKMLGGKPSGELKD</sequence>
<dbReference type="AlphaFoldDB" id="A0A4Q7XZU0"/>